<organism evidence="3 4">
    <name type="scientific">Paraphoma chrysanthemicola</name>
    <dbReference type="NCBI Taxonomy" id="798071"/>
    <lineage>
        <taxon>Eukaryota</taxon>
        <taxon>Fungi</taxon>
        <taxon>Dikarya</taxon>
        <taxon>Ascomycota</taxon>
        <taxon>Pezizomycotina</taxon>
        <taxon>Dothideomycetes</taxon>
        <taxon>Pleosporomycetidae</taxon>
        <taxon>Pleosporales</taxon>
        <taxon>Pleosporineae</taxon>
        <taxon>Phaeosphaeriaceae</taxon>
        <taxon>Paraphoma</taxon>
    </lineage>
</organism>
<feature type="transmembrane region" description="Helical" evidence="2">
    <location>
        <begin position="131"/>
        <end position="151"/>
    </location>
</feature>
<feature type="compositionally biased region" description="Polar residues" evidence="1">
    <location>
        <begin position="62"/>
        <end position="78"/>
    </location>
</feature>
<reference evidence="3" key="1">
    <citation type="journal article" date="2021" name="Nat. Commun.">
        <title>Genetic determinants of endophytism in the Arabidopsis root mycobiome.</title>
        <authorList>
            <person name="Mesny F."/>
            <person name="Miyauchi S."/>
            <person name="Thiergart T."/>
            <person name="Pickel B."/>
            <person name="Atanasova L."/>
            <person name="Karlsson M."/>
            <person name="Huettel B."/>
            <person name="Barry K.W."/>
            <person name="Haridas S."/>
            <person name="Chen C."/>
            <person name="Bauer D."/>
            <person name="Andreopoulos W."/>
            <person name="Pangilinan J."/>
            <person name="LaButti K."/>
            <person name="Riley R."/>
            <person name="Lipzen A."/>
            <person name="Clum A."/>
            <person name="Drula E."/>
            <person name="Henrissat B."/>
            <person name="Kohler A."/>
            <person name="Grigoriev I.V."/>
            <person name="Martin F.M."/>
            <person name="Hacquard S."/>
        </authorList>
    </citation>
    <scope>NUCLEOTIDE SEQUENCE</scope>
    <source>
        <strain evidence="3">MPI-SDFR-AT-0120</strain>
    </source>
</reference>
<name>A0A8K0QRZ2_9PLEO</name>
<feature type="transmembrane region" description="Helical" evidence="2">
    <location>
        <begin position="566"/>
        <end position="587"/>
    </location>
</feature>
<proteinExistence type="predicted"/>
<evidence type="ECO:0000313" key="3">
    <source>
        <dbReference type="EMBL" id="KAH7068694.1"/>
    </source>
</evidence>
<keyword evidence="4" id="KW-1185">Reference proteome</keyword>
<dbReference type="OrthoDB" id="3692311at2759"/>
<evidence type="ECO:0000313" key="4">
    <source>
        <dbReference type="Proteomes" id="UP000813461"/>
    </source>
</evidence>
<feature type="compositionally biased region" description="Basic and acidic residues" evidence="1">
    <location>
        <begin position="20"/>
        <end position="32"/>
    </location>
</feature>
<feature type="region of interest" description="Disordered" evidence="1">
    <location>
        <begin position="1"/>
        <end position="78"/>
    </location>
</feature>
<keyword evidence="2" id="KW-0812">Transmembrane</keyword>
<accession>A0A8K0QRZ2</accession>
<evidence type="ECO:0000256" key="2">
    <source>
        <dbReference type="SAM" id="Phobius"/>
    </source>
</evidence>
<feature type="compositionally biased region" description="Basic and acidic residues" evidence="1">
    <location>
        <begin position="46"/>
        <end position="59"/>
    </location>
</feature>
<feature type="transmembrane region" description="Helical" evidence="2">
    <location>
        <begin position="185"/>
        <end position="204"/>
    </location>
</feature>
<dbReference type="Proteomes" id="UP000813461">
    <property type="component" value="Unassembled WGS sequence"/>
</dbReference>
<protein>
    <recommendedName>
        <fullName evidence="5">Transmembrane protein</fullName>
    </recommendedName>
</protein>
<feature type="transmembrane region" description="Helical" evidence="2">
    <location>
        <begin position="90"/>
        <end position="111"/>
    </location>
</feature>
<dbReference type="AlphaFoldDB" id="A0A8K0QRZ2"/>
<keyword evidence="2" id="KW-1133">Transmembrane helix</keyword>
<dbReference type="EMBL" id="JAGMVJ010000031">
    <property type="protein sequence ID" value="KAH7068694.1"/>
    <property type="molecule type" value="Genomic_DNA"/>
</dbReference>
<evidence type="ECO:0000256" key="1">
    <source>
        <dbReference type="SAM" id="MobiDB-lite"/>
    </source>
</evidence>
<evidence type="ECO:0008006" key="5">
    <source>
        <dbReference type="Google" id="ProtNLM"/>
    </source>
</evidence>
<sequence>MAYQPVGGSQLQGFQPAHLDNIELETRYDPGEYKYAPPPGHPPSHISKDDSKLDDDRKPFFRSTSKSSQSPGSNWPVQSQQVATLTPLRVGLMIFDAVLASTPIMFVALALTAARLDGKNVSDYGERLEETLLLSPTIFPLIFAALMGRFFRHLGVYLAQRGTTLGRLEQLVGCQSVFTALERQITLRSWSIVGLFSVLVWLLSPVGGQSALRLLGQENEDVSSTAAVRYMDPQSCIDSVLEGASSMNSGRATYMSIFLAALLSSSKYQTTPMDLWGNVKMPLYRSIENTTSREWKPVIGHNGANATYGSLIGVPVVGMTTEGFSNFSIKARQFDVTCSSNNMTSGPRNDTRWVNMTSTWGLQTDKTRTQPGSSTDYPRPILSMSQVVDTQNYTNMSIAACTVDYFYLEAKVNCNGTSCGVDSMRKLPLLGDGYEESNDLFTRGNILTNLMSALPRVDNTNVGSPTARGSTNAEKWMADPTNFIGATYANVQLYKLDFETFSQRLTILWNTFHQSTFATTALGGALPANLTHTGLLVGTSNNVTFNSTAATNHIPSSAVYKTNWKWFTALLICSLILLIASYAGLILKYTTLAPDIIGYASSLTLLNPYVPTPMGGTMLHGLERAALLHDLPVRIGDVCPGEPVGAIAFARDDGRVAGLGRGRMYI</sequence>
<comment type="caution">
    <text evidence="3">The sequence shown here is derived from an EMBL/GenBank/DDBJ whole genome shotgun (WGS) entry which is preliminary data.</text>
</comment>
<keyword evidence="2" id="KW-0472">Membrane</keyword>
<gene>
    <name evidence="3" type="ORF">FB567DRAFT_248589</name>
</gene>